<proteinExistence type="predicted"/>
<protein>
    <submittedName>
        <fullName evidence="2">Uncharacterized protein</fullName>
    </submittedName>
</protein>
<feature type="transmembrane region" description="Helical" evidence="1">
    <location>
        <begin position="37"/>
        <end position="56"/>
    </location>
</feature>
<evidence type="ECO:0000313" key="2">
    <source>
        <dbReference type="EMBL" id="KAL3800041.1"/>
    </source>
</evidence>
<organism evidence="2 3">
    <name type="scientific">Stephanodiscus triporus</name>
    <dbReference type="NCBI Taxonomy" id="2934178"/>
    <lineage>
        <taxon>Eukaryota</taxon>
        <taxon>Sar</taxon>
        <taxon>Stramenopiles</taxon>
        <taxon>Ochrophyta</taxon>
        <taxon>Bacillariophyta</taxon>
        <taxon>Coscinodiscophyceae</taxon>
        <taxon>Thalassiosirophycidae</taxon>
        <taxon>Stephanodiscales</taxon>
        <taxon>Stephanodiscaceae</taxon>
        <taxon>Stephanodiscus</taxon>
    </lineage>
</organism>
<keyword evidence="1" id="KW-0472">Membrane</keyword>
<reference evidence="2 3" key="1">
    <citation type="submission" date="2024-10" db="EMBL/GenBank/DDBJ databases">
        <title>Updated reference genomes for cyclostephanoid diatoms.</title>
        <authorList>
            <person name="Roberts W.R."/>
            <person name="Alverson A.J."/>
        </authorList>
    </citation>
    <scope>NUCLEOTIDE SEQUENCE [LARGE SCALE GENOMIC DNA]</scope>
    <source>
        <strain evidence="2 3">AJA276-08</strain>
    </source>
</reference>
<dbReference type="AlphaFoldDB" id="A0ABD3QJM3"/>
<dbReference type="EMBL" id="JALLAZ020000231">
    <property type="protein sequence ID" value="KAL3800041.1"/>
    <property type="molecule type" value="Genomic_DNA"/>
</dbReference>
<evidence type="ECO:0000313" key="3">
    <source>
        <dbReference type="Proteomes" id="UP001530315"/>
    </source>
</evidence>
<keyword evidence="3" id="KW-1185">Reference proteome</keyword>
<keyword evidence="1" id="KW-0812">Transmembrane</keyword>
<keyword evidence="1" id="KW-1133">Transmembrane helix</keyword>
<evidence type="ECO:0000256" key="1">
    <source>
        <dbReference type="SAM" id="Phobius"/>
    </source>
</evidence>
<comment type="caution">
    <text evidence="2">The sequence shown here is derived from an EMBL/GenBank/DDBJ whole genome shotgun (WGS) entry which is preliminary data.</text>
</comment>
<name>A0ABD3QJM3_9STRA</name>
<sequence>MASDDAVSFDRQNDRELSWRTSTVDEKLSTDSERTSLFLITWLVTLLFFAMATMFLKGLERNLSLRVFLRGRSLRIDDNKAGARMPLHCFDYTP</sequence>
<dbReference type="Proteomes" id="UP001530315">
    <property type="component" value="Unassembled WGS sequence"/>
</dbReference>
<gene>
    <name evidence="2" type="ORF">ACHAW5_003689</name>
</gene>
<accession>A0ABD3QJM3</accession>